<evidence type="ECO:0000313" key="2">
    <source>
        <dbReference type="Proteomes" id="UP000735302"/>
    </source>
</evidence>
<keyword evidence="1" id="KW-0808">Transferase</keyword>
<dbReference type="Proteomes" id="UP000735302">
    <property type="component" value="Unassembled WGS sequence"/>
</dbReference>
<keyword evidence="2" id="KW-1185">Reference proteome</keyword>
<dbReference type="PANTHER" id="PTHR19446">
    <property type="entry name" value="REVERSE TRANSCRIPTASES"/>
    <property type="match status" value="1"/>
</dbReference>
<protein>
    <submittedName>
        <fullName evidence="1">Reverse transcriptase</fullName>
    </submittedName>
</protein>
<gene>
    <name evidence="1" type="ORF">PoB_000180100</name>
</gene>
<sequence length="174" mass="19833">MQKRELEAYLCKTYSYPKREKLLEDMEGLVWPSAPGVKFNNKQSTLGEVNSVVKKARGKSLPGLNGAPYLLYKRCLNVFRWFHKILQSTWNNLQISKQWTTAEGVPQEQNSTENNQFRPISLLNVEGKNFFLAMASHLTKYLTENGFTNVSFQKGGLSGVLGCLKHVTMIWEAI</sequence>
<dbReference type="GO" id="GO:0003964">
    <property type="term" value="F:RNA-directed DNA polymerase activity"/>
    <property type="evidence" value="ECO:0007669"/>
    <property type="project" value="UniProtKB-KW"/>
</dbReference>
<keyword evidence="1" id="KW-0548">Nucleotidyltransferase</keyword>
<proteinExistence type="predicted"/>
<comment type="caution">
    <text evidence="1">The sequence shown here is derived from an EMBL/GenBank/DDBJ whole genome shotgun (WGS) entry which is preliminary data.</text>
</comment>
<dbReference type="EMBL" id="BLXT01000264">
    <property type="protein sequence ID" value="GFN75295.1"/>
    <property type="molecule type" value="Genomic_DNA"/>
</dbReference>
<reference evidence="1 2" key="1">
    <citation type="journal article" date="2021" name="Elife">
        <title>Chloroplast acquisition without the gene transfer in kleptoplastic sea slugs, Plakobranchus ocellatus.</title>
        <authorList>
            <person name="Maeda T."/>
            <person name="Takahashi S."/>
            <person name="Yoshida T."/>
            <person name="Shimamura S."/>
            <person name="Takaki Y."/>
            <person name="Nagai Y."/>
            <person name="Toyoda A."/>
            <person name="Suzuki Y."/>
            <person name="Arimoto A."/>
            <person name="Ishii H."/>
            <person name="Satoh N."/>
            <person name="Nishiyama T."/>
            <person name="Hasebe M."/>
            <person name="Maruyama T."/>
            <person name="Minagawa J."/>
            <person name="Obokata J."/>
            <person name="Shigenobu S."/>
        </authorList>
    </citation>
    <scope>NUCLEOTIDE SEQUENCE [LARGE SCALE GENOMIC DNA]</scope>
</reference>
<name>A0AAV3XYZ5_9GAST</name>
<accession>A0AAV3XYZ5</accession>
<organism evidence="1 2">
    <name type="scientific">Plakobranchus ocellatus</name>
    <dbReference type="NCBI Taxonomy" id="259542"/>
    <lineage>
        <taxon>Eukaryota</taxon>
        <taxon>Metazoa</taxon>
        <taxon>Spiralia</taxon>
        <taxon>Lophotrochozoa</taxon>
        <taxon>Mollusca</taxon>
        <taxon>Gastropoda</taxon>
        <taxon>Heterobranchia</taxon>
        <taxon>Euthyneura</taxon>
        <taxon>Panpulmonata</taxon>
        <taxon>Sacoglossa</taxon>
        <taxon>Placobranchoidea</taxon>
        <taxon>Plakobranchidae</taxon>
        <taxon>Plakobranchus</taxon>
    </lineage>
</organism>
<keyword evidence="1" id="KW-0695">RNA-directed DNA polymerase</keyword>
<dbReference type="AlphaFoldDB" id="A0AAV3XYZ5"/>
<evidence type="ECO:0000313" key="1">
    <source>
        <dbReference type="EMBL" id="GFN75295.1"/>
    </source>
</evidence>